<reference evidence="2" key="1">
    <citation type="journal article" date="2023" name="Plant J.">
        <title>Genome sequences and population genomics provide insights into the demographic history, inbreeding, and mutation load of two 'living fossil' tree species of Dipteronia.</title>
        <authorList>
            <person name="Feng Y."/>
            <person name="Comes H.P."/>
            <person name="Chen J."/>
            <person name="Zhu S."/>
            <person name="Lu R."/>
            <person name="Zhang X."/>
            <person name="Li P."/>
            <person name="Qiu J."/>
            <person name="Olsen K.M."/>
            <person name="Qiu Y."/>
        </authorList>
    </citation>
    <scope>NUCLEOTIDE SEQUENCE</scope>
    <source>
        <strain evidence="2">KIB01</strain>
    </source>
</reference>
<dbReference type="PROSITE" id="PS50878">
    <property type="entry name" value="RT_POL"/>
    <property type="match status" value="1"/>
</dbReference>
<name>A0AAD9WQ07_9ROSI</name>
<protein>
    <recommendedName>
        <fullName evidence="1">Reverse transcriptase domain-containing protein</fullName>
    </recommendedName>
</protein>
<sequence>MGEDHFKTVDWQRPKLSGVNFSLLSDFEKEGLGVEFSNVEVWEAINVCYGNKAPGPDGLNLNFFKKNWEVIKEDFMAFIIEFHKDASIVRDLNSTFIALIPKVKRPTSMGDFRPISLVGSMYKILSKMAFVEGRQILDNVVIVEEIINKWKREEDGGVVIKLDFEKAYDIIDHSFLDDVLGYMGFEERWRGWIREGVSSPFMSVLVNGSPTSQFGIKRGLRQGDPLSPFLFNIVAEGFSRLLVKATNVGLFEDDKIIFTKTKLEYLCNIKRILRCFEFVSGLKIKFFFKSCCVRVGKKAVNMPMWVATLKCKATIFPINYLGIPLGSRPSSLAFWRPVVDRIKDRLKPWKRKFLTKSGRVVLIKAMLSSILTYFMSIFKIPLGITLNIEKLQRGFLWGDGIEKKKIHAVNWETLCAPNSIKEWVSLFTVRESKRAWSTLFFAMVCTIWEFCNSKVFNNKEPDLTVALDSIRFRVAWWFKHHGCGSLDPLTSLLQCVSQFCKDQMKSKKRESEAWIPPGLGSLKFNVDGSAKGQPVRGWAVSVLLKLRSLF</sequence>
<evidence type="ECO:0000313" key="2">
    <source>
        <dbReference type="EMBL" id="KAK2638085.1"/>
    </source>
</evidence>
<accession>A0AAD9WQ07</accession>
<dbReference type="InterPro" id="IPR043502">
    <property type="entry name" value="DNA/RNA_pol_sf"/>
</dbReference>
<keyword evidence="3" id="KW-1185">Reference proteome</keyword>
<organism evidence="2 3">
    <name type="scientific">Dipteronia dyeriana</name>
    <dbReference type="NCBI Taxonomy" id="168575"/>
    <lineage>
        <taxon>Eukaryota</taxon>
        <taxon>Viridiplantae</taxon>
        <taxon>Streptophyta</taxon>
        <taxon>Embryophyta</taxon>
        <taxon>Tracheophyta</taxon>
        <taxon>Spermatophyta</taxon>
        <taxon>Magnoliopsida</taxon>
        <taxon>eudicotyledons</taxon>
        <taxon>Gunneridae</taxon>
        <taxon>Pentapetalae</taxon>
        <taxon>rosids</taxon>
        <taxon>malvids</taxon>
        <taxon>Sapindales</taxon>
        <taxon>Sapindaceae</taxon>
        <taxon>Hippocastanoideae</taxon>
        <taxon>Acereae</taxon>
        <taxon>Dipteronia</taxon>
    </lineage>
</organism>
<dbReference type="Proteomes" id="UP001280121">
    <property type="component" value="Unassembled WGS sequence"/>
</dbReference>
<feature type="domain" description="Reverse transcriptase" evidence="1">
    <location>
        <begin position="81"/>
        <end position="325"/>
    </location>
</feature>
<proteinExistence type="predicted"/>
<dbReference type="InterPro" id="IPR000477">
    <property type="entry name" value="RT_dom"/>
</dbReference>
<dbReference type="AlphaFoldDB" id="A0AAD9WQ07"/>
<dbReference type="CDD" id="cd01650">
    <property type="entry name" value="RT_nLTR_like"/>
    <property type="match status" value="1"/>
</dbReference>
<evidence type="ECO:0000313" key="3">
    <source>
        <dbReference type="Proteomes" id="UP001280121"/>
    </source>
</evidence>
<gene>
    <name evidence="2" type="ORF">Ddye_025880</name>
</gene>
<dbReference type="PANTHER" id="PTHR33116">
    <property type="entry name" value="REVERSE TRANSCRIPTASE ZINC-BINDING DOMAIN-CONTAINING PROTEIN-RELATED-RELATED"/>
    <property type="match status" value="1"/>
</dbReference>
<dbReference type="Pfam" id="PF00078">
    <property type="entry name" value="RVT_1"/>
    <property type="match status" value="1"/>
</dbReference>
<evidence type="ECO:0000259" key="1">
    <source>
        <dbReference type="PROSITE" id="PS50878"/>
    </source>
</evidence>
<dbReference type="PANTHER" id="PTHR33116:SF75">
    <property type="entry name" value="RIBONUCLEASE H PROTEIN"/>
    <property type="match status" value="1"/>
</dbReference>
<comment type="caution">
    <text evidence="2">The sequence shown here is derived from an EMBL/GenBank/DDBJ whole genome shotgun (WGS) entry which is preliminary data.</text>
</comment>
<dbReference type="SUPFAM" id="SSF56672">
    <property type="entry name" value="DNA/RNA polymerases"/>
    <property type="match status" value="1"/>
</dbReference>
<dbReference type="EMBL" id="JANJYI010000008">
    <property type="protein sequence ID" value="KAK2638085.1"/>
    <property type="molecule type" value="Genomic_DNA"/>
</dbReference>